<dbReference type="Proteomes" id="UP001327560">
    <property type="component" value="Chromosome 8"/>
</dbReference>
<dbReference type="Pfam" id="PF04795">
    <property type="entry name" value="PAPA-1"/>
    <property type="match status" value="1"/>
</dbReference>
<reference evidence="3 4" key="1">
    <citation type="submission" date="2023-10" db="EMBL/GenBank/DDBJ databases">
        <title>Chromosome-scale genome assembly provides insights into flower coloration mechanisms of Canna indica.</title>
        <authorList>
            <person name="Li C."/>
        </authorList>
    </citation>
    <scope>NUCLEOTIDE SEQUENCE [LARGE SCALE GENOMIC DNA]</scope>
    <source>
        <tissue evidence="3">Flower</tissue>
    </source>
</reference>
<evidence type="ECO:0000256" key="1">
    <source>
        <dbReference type="SAM" id="MobiDB-lite"/>
    </source>
</evidence>
<keyword evidence="4" id="KW-1185">Reference proteome</keyword>
<feature type="compositionally biased region" description="Basic and acidic residues" evidence="1">
    <location>
        <begin position="421"/>
        <end position="451"/>
    </location>
</feature>
<protein>
    <recommendedName>
        <fullName evidence="2">INO80 complex subunit B-like conserved region domain-containing protein</fullName>
    </recommendedName>
</protein>
<dbReference type="SMART" id="SM01406">
    <property type="entry name" value="PAPA-1"/>
    <property type="match status" value="1"/>
</dbReference>
<feature type="compositionally biased region" description="Basic and acidic residues" evidence="1">
    <location>
        <begin position="85"/>
        <end position="94"/>
    </location>
</feature>
<evidence type="ECO:0000313" key="4">
    <source>
        <dbReference type="Proteomes" id="UP001327560"/>
    </source>
</evidence>
<feature type="region of interest" description="Disordered" evidence="1">
    <location>
        <begin position="190"/>
        <end position="271"/>
    </location>
</feature>
<organism evidence="3 4">
    <name type="scientific">Canna indica</name>
    <name type="common">Indian-shot</name>
    <dbReference type="NCBI Taxonomy" id="4628"/>
    <lineage>
        <taxon>Eukaryota</taxon>
        <taxon>Viridiplantae</taxon>
        <taxon>Streptophyta</taxon>
        <taxon>Embryophyta</taxon>
        <taxon>Tracheophyta</taxon>
        <taxon>Spermatophyta</taxon>
        <taxon>Magnoliopsida</taxon>
        <taxon>Liliopsida</taxon>
        <taxon>Zingiberales</taxon>
        <taxon>Cannaceae</taxon>
        <taxon>Canna</taxon>
    </lineage>
</organism>
<feature type="compositionally biased region" description="Acidic residues" evidence="1">
    <location>
        <begin position="347"/>
        <end position="363"/>
    </location>
</feature>
<dbReference type="GO" id="GO:0006338">
    <property type="term" value="P:chromatin remodeling"/>
    <property type="evidence" value="ECO:0007669"/>
    <property type="project" value="InterPro"/>
</dbReference>
<feature type="compositionally biased region" description="Polar residues" evidence="1">
    <location>
        <begin position="374"/>
        <end position="401"/>
    </location>
</feature>
<feature type="region of interest" description="Disordered" evidence="1">
    <location>
        <begin position="1"/>
        <end position="122"/>
    </location>
</feature>
<feature type="region of interest" description="Disordered" evidence="1">
    <location>
        <begin position="312"/>
        <end position="474"/>
    </location>
</feature>
<dbReference type="InterPro" id="IPR007529">
    <property type="entry name" value="Znf_HIT"/>
</dbReference>
<dbReference type="CDD" id="cd23021">
    <property type="entry name" value="zf-HIT_IN80B"/>
    <property type="match status" value="1"/>
</dbReference>
<sequence>MEGFGSSGLSGPGALAKKRRSFTRRPRSNSWLASSASYMPDPSSNSTRRFSPDDNGCSENSFGRKEIFLNSPPPRSFPNTVAHSKKAEDGKVFQESDGYSGGGNSRGGHFSDPKHGNEGALFAPIKWKRTSKVYEGLEKKSGSVESNVGKSGDDYGTNHLGEAPSGTSENKLRKVKLKVGGVTRTIHAKSDIHSTNVRSQDILDGHSPIGNGNHLQGDPWKDSSSLNFPHGTKEDFSNKVIQTSLSGKQSENFSEPTRKSKRVPKKRVFDDDEVDDKNHYVEKHKISKVAADHVAELEDNGDNGFKIMSISKHSKIRNAPYEEDEEYVSSRSNKKNRKKSRQGREFDDMDYVEEEEPIEDDAAPDSKRKKQKTNSDSPSDVRNEPLTTRQRALQSGKTGTGESLIEFPTGLPPAPSRKQKEKLSQDEVLAKKAEAAQRRKMQVEKQARESEAAAIRKILGQDSDKKKEEKKQRELEEKAKAVELQALQPSTIRWVMGPTGTVVTFADDVGLPSIFSSKPINYPPPREKCAGPSCTNAYKYRDSKTKLPLCSLQCYRAIQGSA</sequence>
<dbReference type="InterPro" id="IPR006880">
    <property type="entry name" value="INO80B_C"/>
</dbReference>
<dbReference type="Pfam" id="PF04438">
    <property type="entry name" value="zf-HIT"/>
    <property type="match status" value="1"/>
</dbReference>
<feature type="domain" description="INO80 complex subunit B-like conserved region" evidence="2">
    <location>
        <begin position="427"/>
        <end position="509"/>
    </location>
</feature>
<dbReference type="GO" id="GO:0031011">
    <property type="term" value="C:Ino80 complex"/>
    <property type="evidence" value="ECO:0007669"/>
    <property type="project" value="InterPro"/>
</dbReference>
<dbReference type="InterPro" id="IPR029523">
    <property type="entry name" value="INO80B/Ies2"/>
</dbReference>
<feature type="compositionally biased region" description="Polar residues" evidence="1">
    <location>
        <begin position="28"/>
        <end position="49"/>
    </location>
</feature>
<dbReference type="PANTHER" id="PTHR21561">
    <property type="entry name" value="INO80 COMPLEX SUBUNIT B"/>
    <property type="match status" value="1"/>
</dbReference>
<feature type="compositionally biased region" description="Gly residues" evidence="1">
    <location>
        <begin position="1"/>
        <end position="11"/>
    </location>
</feature>
<gene>
    <name evidence="3" type="ORF">Cni_G25217</name>
</gene>
<feature type="compositionally biased region" description="Basic residues" evidence="1">
    <location>
        <begin position="16"/>
        <end position="27"/>
    </location>
</feature>
<dbReference type="EMBL" id="CP136897">
    <property type="protein sequence ID" value="WOL16430.1"/>
    <property type="molecule type" value="Genomic_DNA"/>
</dbReference>
<accession>A0AAQ3KXJ7</accession>
<name>A0AAQ3KXJ7_9LILI</name>
<evidence type="ECO:0000259" key="2">
    <source>
        <dbReference type="SMART" id="SM01406"/>
    </source>
</evidence>
<dbReference type="PANTHER" id="PTHR21561:SF25">
    <property type="entry name" value="OS03G0811500 PROTEIN"/>
    <property type="match status" value="1"/>
</dbReference>
<evidence type="ECO:0000313" key="3">
    <source>
        <dbReference type="EMBL" id="WOL16430.1"/>
    </source>
</evidence>
<feature type="compositionally biased region" description="Basic and acidic residues" evidence="1">
    <location>
        <begin position="462"/>
        <end position="474"/>
    </location>
</feature>
<dbReference type="AlphaFoldDB" id="A0AAQ3KXJ7"/>
<proteinExistence type="predicted"/>
<feature type="region of interest" description="Disordered" evidence="1">
    <location>
        <begin position="137"/>
        <end position="173"/>
    </location>
</feature>
<feature type="compositionally biased region" description="Basic residues" evidence="1">
    <location>
        <begin position="332"/>
        <end position="341"/>
    </location>
</feature>
<feature type="compositionally biased region" description="Polar residues" evidence="1">
    <location>
        <begin position="239"/>
        <end position="255"/>
    </location>
</feature>